<reference evidence="3 4" key="1">
    <citation type="journal article" date="2014" name="Genome Announc.">
        <title>Draft Genome Sequence of Cytophaga fermentans JCM 21142T, a Facultative Anaerobe Isolated from Marine Mud.</title>
        <authorList>
            <person name="Starns D."/>
            <person name="Oshima K."/>
            <person name="Suda W."/>
            <person name="Iino T."/>
            <person name="Yuki M."/>
            <person name="Inoue J."/>
            <person name="Kitamura K."/>
            <person name="Iida T."/>
            <person name="Darby A."/>
            <person name="Hattori M."/>
            <person name="Ohkuma M."/>
        </authorList>
    </citation>
    <scope>NUCLEOTIDE SEQUENCE [LARGE SCALE GENOMIC DNA]</scope>
    <source>
        <strain evidence="3 4">JCM 21142</strain>
    </source>
</reference>
<dbReference type="OrthoDB" id="1151166at2"/>
<keyword evidence="1" id="KW-0732">Signal</keyword>
<feature type="domain" description="TonB-dependent receptor plug" evidence="2">
    <location>
        <begin position="117"/>
        <end position="253"/>
    </location>
</feature>
<dbReference type="PANTHER" id="PTHR30069">
    <property type="entry name" value="TONB-DEPENDENT OUTER MEMBRANE RECEPTOR"/>
    <property type="match status" value="1"/>
</dbReference>
<dbReference type="InterPro" id="IPR008969">
    <property type="entry name" value="CarboxyPept-like_regulatory"/>
</dbReference>
<dbReference type="GO" id="GO:0044718">
    <property type="term" value="P:siderophore transmembrane transport"/>
    <property type="evidence" value="ECO:0007669"/>
    <property type="project" value="TreeGrafter"/>
</dbReference>
<protein>
    <submittedName>
        <fullName evidence="3">Outer membrane cobalamin receptor protein</fullName>
    </submittedName>
</protein>
<dbReference type="SUPFAM" id="SSF56935">
    <property type="entry name" value="Porins"/>
    <property type="match status" value="1"/>
</dbReference>
<gene>
    <name evidence="3" type="ORF">JCM21142_536</name>
</gene>
<dbReference type="eggNOG" id="COG1629">
    <property type="taxonomic scope" value="Bacteria"/>
</dbReference>
<dbReference type="PANTHER" id="PTHR30069:SF29">
    <property type="entry name" value="HEMOGLOBIN AND HEMOGLOBIN-HAPTOGLOBIN-BINDING PROTEIN 1-RELATED"/>
    <property type="match status" value="1"/>
</dbReference>
<accession>W7YH32</accession>
<dbReference type="Pfam" id="PF07715">
    <property type="entry name" value="Plug"/>
    <property type="match status" value="1"/>
</dbReference>
<keyword evidence="3" id="KW-0675">Receptor</keyword>
<dbReference type="EMBL" id="BAMD01000004">
    <property type="protein sequence ID" value="GAF01914.1"/>
    <property type="molecule type" value="Genomic_DNA"/>
</dbReference>
<organism evidence="3 4">
    <name type="scientific">Saccharicrinis fermentans DSM 9555 = JCM 21142</name>
    <dbReference type="NCBI Taxonomy" id="869213"/>
    <lineage>
        <taxon>Bacteria</taxon>
        <taxon>Pseudomonadati</taxon>
        <taxon>Bacteroidota</taxon>
        <taxon>Bacteroidia</taxon>
        <taxon>Marinilabiliales</taxon>
        <taxon>Marinilabiliaceae</taxon>
        <taxon>Saccharicrinis</taxon>
    </lineage>
</organism>
<dbReference type="SUPFAM" id="SSF49464">
    <property type="entry name" value="Carboxypeptidase regulatory domain-like"/>
    <property type="match status" value="1"/>
</dbReference>
<dbReference type="InterPro" id="IPR037066">
    <property type="entry name" value="Plug_dom_sf"/>
</dbReference>
<dbReference type="Pfam" id="PF13715">
    <property type="entry name" value="CarbopepD_reg_2"/>
    <property type="match status" value="1"/>
</dbReference>
<evidence type="ECO:0000256" key="1">
    <source>
        <dbReference type="ARBA" id="ARBA00022729"/>
    </source>
</evidence>
<dbReference type="InterPro" id="IPR039426">
    <property type="entry name" value="TonB-dep_rcpt-like"/>
</dbReference>
<evidence type="ECO:0000313" key="3">
    <source>
        <dbReference type="EMBL" id="GAF01914.1"/>
    </source>
</evidence>
<dbReference type="InterPro" id="IPR012910">
    <property type="entry name" value="Plug_dom"/>
</dbReference>
<dbReference type="STRING" id="869213.GCA_000517085_01557"/>
<evidence type="ECO:0000259" key="2">
    <source>
        <dbReference type="Pfam" id="PF07715"/>
    </source>
</evidence>
<evidence type="ECO:0000313" key="4">
    <source>
        <dbReference type="Proteomes" id="UP000019402"/>
    </source>
</evidence>
<name>W7YH32_9BACT</name>
<dbReference type="Proteomes" id="UP000019402">
    <property type="component" value="Unassembled WGS sequence"/>
</dbReference>
<keyword evidence="4" id="KW-1185">Reference proteome</keyword>
<dbReference type="Gene3D" id="2.170.130.10">
    <property type="entry name" value="TonB-dependent receptor, plug domain"/>
    <property type="match status" value="1"/>
</dbReference>
<sequence>MGLKVILGAFLLSMVQFLTGQIIIRGYVEDCTVHAPISFASVLSPTLRQGTATDTEGFFQLKAKVGDTLVVQVSSIGYSSTSVTYLVQAQDNQLSVCLEPAMQNIEEISVIAEEKQSLETSSVISKDALTHLQPTSLADVMELLPGGTSSDIDLTGMQLIALREVKAAIQSIDTQYDYNSSFGTSFMVDGQLVSNEAQMQNITGYSEGTDLDIHQTNTTGKGIDMRMLSTDNIESIEIIRGIPSVRYGDLTSGVVLINRNYKAGDWKGRYKAQPGSKLFALGKGLHLFKSQTLNLNLDYLNYQNDPRDAKKNYARMTGSLRYQNQLKGDNRLVVIQGNMDYTGSFDEKRLDPEIDHEETDSYEEDYNKLQGGGRIHARFFNSWLKELEFSVTGSYTHTEMEVSRAVTGKLQPITTSLEEGEYYGSYLPGSYVANYKNEGKPVHFSTYVNGHMVAFIGGVEQQLLVGANYGYDKNFGEGEVYDATRPLYAGTGRTRAPKDVPAMQKLAVYIEDEFEIPIKGHRLEVKAGVRASASLHMDQGYYINNKAYFDPRLNAAWVFPGFHLFNQDVTFSLNGGFGWQTKFPALTHLYPPLKYIDKVQLNYYSQNENLRQIQYKTEIIDVVNDDLRPNRNRKQELGFRLSTDKMKFHVLAFHEESNKGFKSQREIAIIDYKLYDVSSGPDPATLSAPPTVDMFDYEERQVFEKYSKYTNGAREIKKGIEYQLDLGRMEAIQSRVSINGAYLYNKYELSQGRYVVPQVVLGDKDYPYYGYYLWDDGKTYKQFNTNIRFDTQMEELGLIFSITVQNMWFTDRKYNDYDGMPEYYYSYDQVAHPYLPAYKDDPILGFLYDEDNTFKNNRIPYEGTLNLKVTKLIGKRMKLAFYVNRLLYYAPDYSQAEGFTISRYANPYFGMELNIKL</sequence>
<dbReference type="AlphaFoldDB" id="W7YH32"/>
<comment type="caution">
    <text evidence="3">The sequence shown here is derived from an EMBL/GenBank/DDBJ whole genome shotgun (WGS) entry which is preliminary data.</text>
</comment>
<dbReference type="RefSeq" id="WP_027471354.1">
    <property type="nucleotide sequence ID" value="NZ_BAMD01000004.1"/>
</dbReference>
<proteinExistence type="predicted"/>
<dbReference type="GO" id="GO:0015344">
    <property type="term" value="F:siderophore uptake transmembrane transporter activity"/>
    <property type="evidence" value="ECO:0007669"/>
    <property type="project" value="TreeGrafter"/>
</dbReference>
<dbReference type="GO" id="GO:0009279">
    <property type="term" value="C:cell outer membrane"/>
    <property type="evidence" value="ECO:0007669"/>
    <property type="project" value="TreeGrafter"/>
</dbReference>